<evidence type="ECO:0000256" key="1">
    <source>
        <dbReference type="SAM" id="Phobius"/>
    </source>
</evidence>
<dbReference type="PATRIC" id="fig|55802.8.peg.976"/>
<dbReference type="AlphaFoldDB" id="A0A0S1XB17"/>
<keyword evidence="1" id="KW-0812">Transmembrane</keyword>
<dbReference type="STRING" id="55802.TBCH5v1_0983"/>
<accession>A0A0S1XB17</accession>
<protein>
    <submittedName>
        <fullName evidence="2">Uncharacterized protein</fullName>
    </submittedName>
</protein>
<feature type="transmembrane region" description="Helical" evidence="1">
    <location>
        <begin position="6"/>
        <end position="26"/>
    </location>
</feature>
<dbReference type="EMBL" id="CP013050">
    <property type="protein sequence ID" value="ALM74928.1"/>
    <property type="molecule type" value="Genomic_DNA"/>
</dbReference>
<dbReference type="GeneID" id="26136252"/>
<proteinExistence type="predicted"/>
<keyword evidence="1" id="KW-0472">Membrane</keyword>
<evidence type="ECO:0000313" key="3">
    <source>
        <dbReference type="Proteomes" id="UP000066042"/>
    </source>
</evidence>
<sequence>MVLSFFRLLFLIPKLLWNLAGIKRTIRKSKRKFKRALVKSGVPKELAEELANEYALPDDIISLKALVKIPKYLKYTRRT</sequence>
<dbReference type="Proteomes" id="UP000066042">
    <property type="component" value="Chromosome"/>
</dbReference>
<evidence type="ECO:0000313" key="2">
    <source>
        <dbReference type="EMBL" id="ALM74928.1"/>
    </source>
</evidence>
<dbReference type="RefSeq" id="WP_056933714.1">
    <property type="nucleotide sequence ID" value="NZ_CP013050.1"/>
</dbReference>
<gene>
    <name evidence="2" type="ORF">TBCH5v1_0983</name>
</gene>
<reference evidence="2 3" key="1">
    <citation type="journal article" date="2016" name="Genome Announc.">
        <title>Complete genome sequence of the hyperthermophilic and piezophilic archaeon Thermococcus barophilus Ch5, capable of growth at the expense of hydrogenogenesis from carbon monoxide and formate.</title>
        <authorList>
            <person name="Oger P."/>
            <person name="Sokolova T.G."/>
            <person name="Kozhevnikova D.A."/>
            <person name="Taranov E.A."/>
            <person name="Vannier P."/>
            <person name="Lee H.S."/>
            <person name="Kwon K.K."/>
            <person name="Kang S.G."/>
            <person name="Lee J.H."/>
            <person name="Bonch-Osmolovskaya E.A."/>
            <person name="Lebedinsky A.V."/>
        </authorList>
    </citation>
    <scope>NUCLEOTIDE SEQUENCE [LARGE SCALE GENOMIC DNA]</scope>
    <source>
        <strain evidence="3">Ch5</strain>
    </source>
</reference>
<name>A0A0S1XB17_THEBA</name>
<keyword evidence="1" id="KW-1133">Transmembrane helix</keyword>
<organism evidence="2 3">
    <name type="scientific">Thermococcus barophilus</name>
    <dbReference type="NCBI Taxonomy" id="55802"/>
    <lineage>
        <taxon>Archaea</taxon>
        <taxon>Methanobacteriati</taxon>
        <taxon>Methanobacteriota</taxon>
        <taxon>Thermococci</taxon>
        <taxon>Thermococcales</taxon>
        <taxon>Thermococcaceae</taxon>
        <taxon>Thermococcus</taxon>
    </lineage>
</organism>